<organism evidence="2 3">
    <name type="scientific">Oscillochloris trichoides DG-6</name>
    <dbReference type="NCBI Taxonomy" id="765420"/>
    <lineage>
        <taxon>Bacteria</taxon>
        <taxon>Bacillati</taxon>
        <taxon>Chloroflexota</taxon>
        <taxon>Chloroflexia</taxon>
        <taxon>Chloroflexales</taxon>
        <taxon>Chloroflexineae</taxon>
        <taxon>Oscillochloridaceae</taxon>
        <taxon>Oscillochloris</taxon>
    </lineage>
</organism>
<dbReference type="Pfam" id="PF01584">
    <property type="entry name" value="CheW"/>
    <property type="match status" value="1"/>
</dbReference>
<accession>E1IGH6</accession>
<dbReference type="PROSITE" id="PS50851">
    <property type="entry name" value="CHEW"/>
    <property type="match status" value="1"/>
</dbReference>
<dbReference type="EMBL" id="ADVR01000106">
    <property type="protein sequence ID" value="EFO79742.1"/>
    <property type="molecule type" value="Genomic_DNA"/>
</dbReference>
<sequence>MPQNEPRSEEYLVVRLGDEYYALAGSAVREVARWRSPTPVPGSPPLLPGIINQRGVVLPVVDLRRLLGIEAAPPDRATRLVIIHQSSVRVALMVDTALDLLILQADDLLPPPVGLSQQRARLLHAVSQYDAHPLQIFNMEALISTLQEAG</sequence>
<dbReference type="HOGENOM" id="CLU_048995_3_4_0"/>
<comment type="caution">
    <text evidence="2">The sequence shown here is derived from an EMBL/GenBank/DDBJ whole genome shotgun (WGS) entry which is preliminary data.</text>
</comment>
<keyword evidence="3" id="KW-1185">Reference proteome</keyword>
<evidence type="ECO:0000313" key="2">
    <source>
        <dbReference type="EMBL" id="EFO79742.1"/>
    </source>
</evidence>
<feature type="domain" description="CheW-like" evidence="1">
    <location>
        <begin position="8"/>
        <end position="148"/>
    </location>
</feature>
<dbReference type="GO" id="GO:0007165">
    <property type="term" value="P:signal transduction"/>
    <property type="evidence" value="ECO:0007669"/>
    <property type="project" value="InterPro"/>
</dbReference>
<dbReference type="GO" id="GO:0005829">
    <property type="term" value="C:cytosol"/>
    <property type="evidence" value="ECO:0007669"/>
    <property type="project" value="TreeGrafter"/>
</dbReference>
<gene>
    <name evidence="2" type="ORF">OSCT_2427</name>
</gene>
<dbReference type="InterPro" id="IPR039315">
    <property type="entry name" value="CheW"/>
</dbReference>
<dbReference type="InterPro" id="IPR002545">
    <property type="entry name" value="CheW-lke_dom"/>
</dbReference>
<dbReference type="GO" id="GO:0006935">
    <property type="term" value="P:chemotaxis"/>
    <property type="evidence" value="ECO:0007669"/>
    <property type="project" value="InterPro"/>
</dbReference>
<dbReference type="SMART" id="SM00260">
    <property type="entry name" value="CheW"/>
    <property type="match status" value="1"/>
</dbReference>
<dbReference type="OrthoDB" id="9794382at2"/>
<proteinExistence type="predicted"/>
<dbReference type="InterPro" id="IPR036061">
    <property type="entry name" value="CheW-like_dom_sf"/>
</dbReference>
<dbReference type="SUPFAM" id="SSF50341">
    <property type="entry name" value="CheW-like"/>
    <property type="match status" value="1"/>
</dbReference>
<protein>
    <submittedName>
        <fullName evidence="2">CheW protein</fullName>
    </submittedName>
</protein>
<dbReference type="PANTHER" id="PTHR22617">
    <property type="entry name" value="CHEMOTAXIS SENSOR HISTIDINE KINASE-RELATED"/>
    <property type="match status" value="1"/>
</dbReference>
<dbReference type="Proteomes" id="UP000054010">
    <property type="component" value="Unassembled WGS sequence"/>
</dbReference>
<evidence type="ECO:0000313" key="3">
    <source>
        <dbReference type="Proteomes" id="UP000054010"/>
    </source>
</evidence>
<dbReference type="Gene3D" id="2.40.50.180">
    <property type="entry name" value="CheA-289, Domain 4"/>
    <property type="match status" value="1"/>
</dbReference>
<reference evidence="2 3" key="1">
    <citation type="journal article" date="2011" name="J. Bacteriol.">
        <title>Draft genome sequence of the anoxygenic filamentous phototrophic bacterium Oscillochloris trichoides subsp. DG-6.</title>
        <authorList>
            <person name="Kuznetsov B.B."/>
            <person name="Ivanovsky R.N."/>
            <person name="Keppen O.I."/>
            <person name="Sukhacheva M.V."/>
            <person name="Bumazhkin B.K."/>
            <person name="Patutina E.O."/>
            <person name="Beletsky A.V."/>
            <person name="Mardanov A.V."/>
            <person name="Baslerov R.V."/>
            <person name="Panteleeva A.N."/>
            <person name="Kolganova T.V."/>
            <person name="Ravin N.V."/>
            <person name="Skryabin K.G."/>
        </authorList>
    </citation>
    <scope>NUCLEOTIDE SEQUENCE [LARGE SCALE GENOMIC DNA]</scope>
    <source>
        <strain evidence="2 3">DG-6</strain>
    </source>
</reference>
<dbReference type="PANTHER" id="PTHR22617:SF23">
    <property type="entry name" value="CHEMOTAXIS PROTEIN CHEW"/>
    <property type="match status" value="1"/>
</dbReference>
<name>E1IGH6_9CHLR</name>
<evidence type="ECO:0000259" key="1">
    <source>
        <dbReference type="PROSITE" id="PS50851"/>
    </source>
</evidence>
<dbReference type="eggNOG" id="COG0835">
    <property type="taxonomic scope" value="Bacteria"/>
</dbReference>
<dbReference type="AlphaFoldDB" id="E1IGH6"/>
<dbReference type="STRING" id="765420.OSCT_2427"/>
<dbReference type="Gene3D" id="2.30.30.40">
    <property type="entry name" value="SH3 Domains"/>
    <property type="match status" value="1"/>
</dbReference>